<feature type="non-terminal residue" evidence="1">
    <location>
        <position position="201"/>
    </location>
</feature>
<keyword evidence="2" id="KW-1185">Reference proteome</keyword>
<evidence type="ECO:0000313" key="1">
    <source>
        <dbReference type="EMBL" id="KHN80800.1"/>
    </source>
</evidence>
<comment type="caution">
    <text evidence="1">The sequence shown here is derived from an EMBL/GenBank/DDBJ whole genome shotgun (WGS) entry which is preliminary data.</text>
</comment>
<accession>A0A0B2VID1</accession>
<name>A0A0B2VID1_TOXCA</name>
<proteinExistence type="predicted"/>
<dbReference type="EMBL" id="JPKZ01001678">
    <property type="protein sequence ID" value="KHN80800.1"/>
    <property type="molecule type" value="Genomic_DNA"/>
</dbReference>
<reference evidence="1 2" key="1">
    <citation type="submission" date="2014-11" db="EMBL/GenBank/DDBJ databases">
        <title>Genetic blueprint of the zoonotic pathogen Toxocara canis.</title>
        <authorList>
            <person name="Zhu X.-Q."/>
            <person name="Korhonen P.K."/>
            <person name="Cai H."/>
            <person name="Young N.D."/>
            <person name="Nejsum P."/>
            <person name="von Samson-Himmelstjerna G."/>
            <person name="Boag P.R."/>
            <person name="Tan P."/>
            <person name="Li Q."/>
            <person name="Min J."/>
            <person name="Yang Y."/>
            <person name="Wang X."/>
            <person name="Fang X."/>
            <person name="Hall R.S."/>
            <person name="Hofmann A."/>
            <person name="Sternberg P.W."/>
            <person name="Jex A.R."/>
            <person name="Gasser R.B."/>
        </authorList>
    </citation>
    <scope>NUCLEOTIDE SEQUENCE [LARGE SCALE GENOMIC DNA]</scope>
    <source>
        <strain evidence="1">PN_DK_2014</strain>
    </source>
</reference>
<gene>
    <name evidence="1" type="ORF">Tcan_00646</name>
</gene>
<evidence type="ECO:0000313" key="2">
    <source>
        <dbReference type="Proteomes" id="UP000031036"/>
    </source>
</evidence>
<organism evidence="1 2">
    <name type="scientific">Toxocara canis</name>
    <name type="common">Canine roundworm</name>
    <dbReference type="NCBI Taxonomy" id="6265"/>
    <lineage>
        <taxon>Eukaryota</taxon>
        <taxon>Metazoa</taxon>
        <taxon>Ecdysozoa</taxon>
        <taxon>Nematoda</taxon>
        <taxon>Chromadorea</taxon>
        <taxon>Rhabditida</taxon>
        <taxon>Spirurina</taxon>
        <taxon>Ascaridomorpha</taxon>
        <taxon>Ascaridoidea</taxon>
        <taxon>Toxocaridae</taxon>
        <taxon>Toxocara</taxon>
    </lineage>
</organism>
<sequence>MWPTRNFVSHDRREFYKVLHVVFHKDHILVVAYILQFIFLFHNTSSASHHFCRRKDPSAAETSSGGNFRIDRCSNGNVKRKISERICIANIWWRKCLFRGENVAAPALEGTSVGYRLSRLRNCRFESQADLRSKLFSASGTTEPDTVASLHRVDGHLNMCLKLSTNRGFQSSESILAKCHLSNRPLIFVEHDDDLSECDHA</sequence>
<dbReference type="AlphaFoldDB" id="A0A0B2VID1"/>
<protein>
    <submittedName>
        <fullName evidence="1">Uncharacterized protein</fullName>
    </submittedName>
</protein>
<dbReference type="Proteomes" id="UP000031036">
    <property type="component" value="Unassembled WGS sequence"/>
</dbReference>